<keyword evidence="2" id="KW-1185">Reference proteome</keyword>
<name>A0AAU9P1G0_9ASTR</name>
<proteinExistence type="predicted"/>
<protein>
    <recommendedName>
        <fullName evidence="3">DUF223 domain-containing protein</fullName>
    </recommendedName>
</protein>
<accession>A0AAU9P1G0</accession>
<evidence type="ECO:0008006" key="3">
    <source>
        <dbReference type="Google" id="ProtNLM"/>
    </source>
</evidence>
<evidence type="ECO:0000313" key="2">
    <source>
        <dbReference type="Proteomes" id="UP001157418"/>
    </source>
</evidence>
<evidence type="ECO:0000313" key="1">
    <source>
        <dbReference type="EMBL" id="CAH1443944.1"/>
    </source>
</evidence>
<sequence>MAHNSGDEIVFDSLADIDASKETWNIRVQVIMHWKQTYKNNPNMVSSFDFNGPADFIGQVVSTDPMRVIMDKESEKKLMNMVAQDLIIADMDLNVKSSINTSQLNTDTVVAKEEYYYLRFPIKNIDDIPYYNENDDDNNVEPFTYDGCGGVSDVYEKVRVVIRVEDETGSSSFVSLDRHVKDVINRDNQWLMEKISKMSDDEGVVGAVFKGSHAYEQDSINSDGTPINKCFKDKSVSIDVDNIDVVDLDAVTPTTTSIKQPIEIVTTTESFEWSSSKDGVVAPILKIPKMEKME</sequence>
<comment type="caution">
    <text evidence="1">The sequence shown here is derived from an EMBL/GenBank/DDBJ whole genome shotgun (WGS) entry which is preliminary data.</text>
</comment>
<dbReference type="EMBL" id="CAKMRJ010005523">
    <property type="protein sequence ID" value="CAH1443944.1"/>
    <property type="molecule type" value="Genomic_DNA"/>
</dbReference>
<gene>
    <name evidence="1" type="ORF">LVIROSA_LOCUS29819</name>
</gene>
<dbReference type="AlphaFoldDB" id="A0AAU9P1G0"/>
<reference evidence="1 2" key="1">
    <citation type="submission" date="2022-01" db="EMBL/GenBank/DDBJ databases">
        <authorList>
            <person name="Xiong W."/>
            <person name="Schranz E."/>
        </authorList>
    </citation>
    <scope>NUCLEOTIDE SEQUENCE [LARGE SCALE GENOMIC DNA]</scope>
</reference>
<dbReference type="Proteomes" id="UP001157418">
    <property type="component" value="Unassembled WGS sequence"/>
</dbReference>
<organism evidence="1 2">
    <name type="scientific">Lactuca virosa</name>
    <dbReference type="NCBI Taxonomy" id="75947"/>
    <lineage>
        <taxon>Eukaryota</taxon>
        <taxon>Viridiplantae</taxon>
        <taxon>Streptophyta</taxon>
        <taxon>Embryophyta</taxon>
        <taxon>Tracheophyta</taxon>
        <taxon>Spermatophyta</taxon>
        <taxon>Magnoliopsida</taxon>
        <taxon>eudicotyledons</taxon>
        <taxon>Gunneridae</taxon>
        <taxon>Pentapetalae</taxon>
        <taxon>asterids</taxon>
        <taxon>campanulids</taxon>
        <taxon>Asterales</taxon>
        <taxon>Asteraceae</taxon>
        <taxon>Cichorioideae</taxon>
        <taxon>Cichorieae</taxon>
        <taxon>Lactucinae</taxon>
        <taxon>Lactuca</taxon>
    </lineage>
</organism>